<comment type="caution">
    <text evidence="9">The sequence shown here is derived from an EMBL/GenBank/DDBJ whole genome shotgun (WGS) entry which is preliminary data.</text>
</comment>
<dbReference type="InterPro" id="IPR003439">
    <property type="entry name" value="ABC_transporter-like_ATP-bd"/>
</dbReference>
<evidence type="ECO:0000259" key="8">
    <source>
        <dbReference type="PROSITE" id="PS50893"/>
    </source>
</evidence>
<evidence type="ECO:0000256" key="4">
    <source>
        <dbReference type="ARBA" id="ARBA00022475"/>
    </source>
</evidence>
<dbReference type="NCBIfam" id="TIGR01727">
    <property type="entry name" value="oligo_HPY"/>
    <property type="match status" value="2"/>
</dbReference>
<dbReference type="NCBIfam" id="NF007739">
    <property type="entry name" value="PRK10419.1"/>
    <property type="match status" value="2"/>
</dbReference>
<dbReference type="PROSITE" id="PS00211">
    <property type="entry name" value="ABC_TRANSPORTER_1"/>
    <property type="match status" value="2"/>
</dbReference>
<feature type="domain" description="ABC transporter" evidence="8">
    <location>
        <begin position="11"/>
        <end position="258"/>
    </location>
</feature>
<evidence type="ECO:0000256" key="2">
    <source>
        <dbReference type="ARBA" id="ARBA00005417"/>
    </source>
</evidence>
<feature type="domain" description="ABC transporter" evidence="8">
    <location>
        <begin position="362"/>
        <end position="601"/>
    </location>
</feature>
<accession>A0A1E5XQ87</accession>
<dbReference type="GO" id="GO:0005886">
    <property type="term" value="C:plasma membrane"/>
    <property type="evidence" value="ECO:0007669"/>
    <property type="project" value="UniProtKB-SubCell"/>
</dbReference>
<dbReference type="PROSITE" id="PS50893">
    <property type="entry name" value="ABC_TRANSPORTER_2"/>
    <property type="match status" value="2"/>
</dbReference>
<dbReference type="PANTHER" id="PTHR43297">
    <property type="entry name" value="OLIGOPEPTIDE TRANSPORT ATP-BINDING PROTEIN APPD"/>
    <property type="match status" value="1"/>
</dbReference>
<comment type="similarity">
    <text evidence="2">Belongs to the ABC transporter superfamily.</text>
</comment>
<keyword evidence="10" id="KW-1185">Reference proteome</keyword>
<dbReference type="PANTHER" id="PTHR43297:SF2">
    <property type="entry name" value="DIPEPTIDE TRANSPORT ATP-BINDING PROTEIN DPPD"/>
    <property type="match status" value="1"/>
</dbReference>
<comment type="subcellular location">
    <subcellularLocation>
        <location evidence="1">Cell inner membrane</location>
        <topology evidence="1">Peripheral membrane protein</topology>
    </subcellularLocation>
</comment>
<dbReference type="InterPro" id="IPR050388">
    <property type="entry name" value="ABC_Ni/Peptide_Import"/>
</dbReference>
<dbReference type="GO" id="GO:0016887">
    <property type="term" value="F:ATP hydrolysis activity"/>
    <property type="evidence" value="ECO:0007669"/>
    <property type="project" value="InterPro"/>
</dbReference>
<dbReference type="SUPFAM" id="SSF52540">
    <property type="entry name" value="P-loop containing nucleoside triphosphate hydrolases"/>
    <property type="match status" value="2"/>
</dbReference>
<dbReference type="OrthoDB" id="9802264at2"/>
<dbReference type="EMBL" id="LAJE02000188">
    <property type="protein sequence ID" value="OEO30758.1"/>
    <property type="molecule type" value="Genomic_DNA"/>
</dbReference>
<dbReference type="SMART" id="SM00382">
    <property type="entry name" value="AAA"/>
    <property type="match status" value="2"/>
</dbReference>
<dbReference type="InterPro" id="IPR017871">
    <property type="entry name" value="ABC_transporter-like_CS"/>
</dbReference>
<evidence type="ECO:0000313" key="9">
    <source>
        <dbReference type="EMBL" id="OEO30758.1"/>
    </source>
</evidence>
<reference evidence="9 10" key="1">
    <citation type="journal article" date="2015" name="Genome Announc.">
        <title>Genome Assemblies of Three Soil-Associated Devosia species: D. insulae, D. limi, and D. soli.</title>
        <authorList>
            <person name="Hassan Y.I."/>
            <person name="Lepp D."/>
            <person name="Zhou T."/>
        </authorList>
    </citation>
    <scope>NUCLEOTIDE SEQUENCE [LARGE SCALE GENOMIC DNA]</scope>
    <source>
        <strain evidence="9 10">DS-56</strain>
    </source>
</reference>
<dbReference type="NCBIfam" id="NF008453">
    <property type="entry name" value="PRK11308.1"/>
    <property type="match status" value="2"/>
</dbReference>
<dbReference type="InterPro" id="IPR027417">
    <property type="entry name" value="P-loop_NTPase"/>
</dbReference>
<dbReference type="Proteomes" id="UP000095463">
    <property type="component" value="Unassembled WGS sequence"/>
</dbReference>
<keyword evidence="7" id="KW-0472">Membrane</keyword>
<sequence length="684" mass="73474">MDPNAVPVLSVRNLKVEFTGSGRAVPVVRGVDFDVYANEVLCIVGESGSGKSVTALAVTGLLPETARVSGSIRLGKLEVIGAEPETLRQMRGRDVGFIFQDPTTTLNPVLPVGRQITEGQVAHGLLAKGEAPKRAAGLLREVDIADPEGRVAQYPHQFSGGMRQRAVIAMAMAGQPNLIIADEPTTALDVTVQAQVLAVLARRQAETGAAVILITHDLGVVAEVADRVAVMYGGRIVETGPVAELFRSPRHPYTRALLRSIPRIDTTDARLDPIPGQPPTPSALPTGCSFHPRCALAVGRARCSREEPSLRVVNELQQAACHYADEIPVASVVATPREAAGGATPTANPLLVVDNLKVHFPVRSSILRRTIGWVRAVDGVSLAVRPGETVSLVGESGCGKTTTGRAIMGLIGATGGDIRFEGQSIVGLTRGDMRKARRQMQYIFQDPYASLNPVLTVEEIVAEPLRIHGIYDEMGGAPRIAELFDMVGLSRSMLGRYPSEFSGGQKQRIGIARALALQPRLLILDEPVAALDVSIQAQVINLLQDLQKELGLGYLFIAHNLSVVRHISDRVAVMYLGRIVEESGRDTLYDQPVHPYTQSLLSAAPVPDPAVRDSRRRIVLEGEIPNPAKPPSGCTFHPRCFRATERCRSEAPVFEAYPGLETHTSCHHAGPLSVGAERQLEAAR</sequence>
<gene>
    <name evidence="9" type="ORF">VW23_019700</name>
</gene>
<evidence type="ECO:0000313" key="10">
    <source>
        <dbReference type="Proteomes" id="UP000095463"/>
    </source>
</evidence>
<evidence type="ECO:0000256" key="5">
    <source>
        <dbReference type="ARBA" id="ARBA00022741"/>
    </source>
</evidence>
<evidence type="ECO:0000256" key="3">
    <source>
        <dbReference type="ARBA" id="ARBA00022448"/>
    </source>
</evidence>
<protein>
    <submittedName>
        <fullName evidence="9">Glutathione ABC transporter ATP-binding protein</fullName>
    </submittedName>
</protein>
<dbReference type="Gene3D" id="3.40.50.300">
    <property type="entry name" value="P-loop containing nucleotide triphosphate hydrolases"/>
    <property type="match status" value="2"/>
</dbReference>
<dbReference type="GO" id="GO:0005524">
    <property type="term" value="F:ATP binding"/>
    <property type="evidence" value="ECO:0007669"/>
    <property type="project" value="UniProtKB-KW"/>
</dbReference>
<dbReference type="GO" id="GO:0015833">
    <property type="term" value="P:peptide transport"/>
    <property type="evidence" value="ECO:0007669"/>
    <property type="project" value="InterPro"/>
</dbReference>
<dbReference type="GO" id="GO:0055085">
    <property type="term" value="P:transmembrane transport"/>
    <property type="evidence" value="ECO:0007669"/>
    <property type="project" value="UniProtKB-ARBA"/>
</dbReference>
<dbReference type="CDD" id="cd03257">
    <property type="entry name" value="ABC_NikE_OppD_transporters"/>
    <property type="match status" value="2"/>
</dbReference>
<keyword evidence="3" id="KW-0813">Transport</keyword>
<name>A0A1E5XQ87_9HYPH</name>
<dbReference type="Pfam" id="PF08352">
    <property type="entry name" value="oligo_HPY"/>
    <property type="match status" value="2"/>
</dbReference>
<proteinExistence type="inferred from homology"/>
<dbReference type="Pfam" id="PF00005">
    <property type="entry name" value="ABC_tran"/>
    <property type="match status" value="2"/>
</dbReference>
<keyword evidence="4" id="KW-1003">Cell membrane</keyword>
<evidence type="ECO:0000256" key="1">
    <source>
        <dbReference type="ARBA" id="ARBA00004417"/>
    </source>
</evidence>
<dbReference type="InterPro" id="IPR013563">
    <property type="entry name" value="Oligopep_ABC_C"/>
</dbReference>
<evidence type="ECO:0000256" key="7">
    <source>
        <dbReference type="ARBA" id="ARBA00023136"/>
    </source>
</evidence>
<dbReference type="AlphaFoldDB" id="A0A1E5XQ87"/>
<organism evidence="9 10">
    <name type="scientific">Devosia insulae DS-56</name>
    <dbReference type="NCBI Taxonomy" id="1116389"/>
    <lineage>
        <taxon>Bacteria</taxon>
        <taxon>Pseudomonadati</taxon>
        <taxon>Pseudomonadota</taxon>
        <taxon>Alphaproteobacteria</taxon>
        <taxon>Hyphomicrobiales</taxon>
        <taxon>Devosiaceae</taxon>
        <taxon>Devosia</taxon>
    </lineage>
</organism>
<keyword evidence="5" id="KW-0547">Nucleotide-binding</keyword>
<keyword evidence="6 9" id="KW-0067">ATP-binding</keyword>
<dbReference type="InterPro" id="IPR003593">
    <property type="entry name" value="AAA+_ATPase"/>
</dbReference>
<evidence type="ECO:0000256" key="6">
    <source>
        <dbReference type="ARBA" id="ARBA00022840"/>
    </source>
</evidence>
<dbReference type="FunFam" id="3.40.50.300:FF:000016">
    <property type="entry name" value="Oligopeptide ABC transporter ATP-binding component"/>
    <property type="match status" value="2"/>
</dbReference>